<comment type="caution">
    <text evidence="2">The sequence shown here is derived from an EMBL/GenBank/DDBJ whole genome shotgun (WGS) entry which is preliminary data.</text>
</comment>
<reference evidence="2" key="2">
    <citation type="journal article" date="2020" name="Nat. Commun.">
        <title>Large-scale genome sequencing of mycorrhizal fungi provides insights into the early evolution of symbiotic traits.</title>
        <authorList>
            <person name="Miyauchi S."/>
            <person name="Kiss E."/>
            <person name="Kuo A."/>
            <person name="Drula E."/>
            <person name="Kohler A."/>
            <person name="Sanchez-Garcia M."/>
            <person name="Morin E."/>
            <person name="Andreopoulos B."/>
            <person name="Barry K.W."/>
            <person name="Bonito G."/>
            <person name="Buee M."/>
            <person name="Carver A."/>
            <person name="Chen C."/>
            <person name="Cichocki N."/>
            <person name="Clum A."/>
            <person name="Culley D."/>
            <person name="Crous P.W."/>
            <person name="Fauchery L."/>
            <person name="Girlanda M."/>
            <person name="Hayes R.D."/>
            <person name="Keri Z."/>
            <person name="LaButti K."/>
            <person name="Lipzen A."/>
            <person name="Lombard V."/>
            <person name="Magnuson J."/>
            <person name="Maillard F."/>
            <person name="Murat C."/>
            <person name="Nolan M."/>
            <person name="Ohm R.A."/>
            <person name="Pangilinan J."/>
            <person name="Pereira M.F."/>
            <person name="Perotto S."/>
            <person name="Peter M."/>
            <person name="Pfister S."/>
            <person name="Riley R."/>
            <person name="Sitrit Y."/>
            <person name="Stielow J.B."/>
            <person name="Szollosi G."/>
            <person name="Zifcakova L."/>
            <person name="Stursova M."/>
            <person name="Spatafora J.W."/>
            <person name="Tedersoo L."/>
            <person name="Vaario L.M."/>
            <person name="Yamada A."/>
            <person name="Yan M."/>
            <person name="Wang P."/>
            <person name="Xu J."/>
            <person name="Bruns T."/>
            <person name="Baldrian P."/>
            <person name="Vilgalys R."/>
            <person name="Dunand C."/>
            <person name="Henrissat B."/>
            <person name="Grigoriev I.V."/>
            <person name="Hibbett D."/>
            <person name="Nagy L.G."/>
            <person name="Martin F.M."/>
        </authorList>
    </citation>
    <scope>NUCLEOTIDE SEQUENCE</scope>
    <source>
        <strain evidence="2">BED1</strain>
    </source>
</reference>
<organism evidence="2 3">
    <name type="scientific">Boletus edulis BED1</name>
    <dbReference type="NCBI Taxonomy" id="1328754"/>
    <lineage>
        <taxon>Eukaryota</taxon>
        <taxon>Fungi</taxon>
        <taxon>Dikarya</taxon>
        <taxon>Basidiomycota</taxon>
        <taxon>Agaricomycotina</taxon>
        <taxon>Agaricomycetes</taxon>
        <taxon>Agaricomycetidae</taxon>
        <taxon>Boletales</taxon>
        <taxon>Boletineae</taxon>
        <taxon>Boletaceae</taxon>
        <taxon>Boletoideae</taxon>
        <taxon>Boletus</taxon>
    </lineage>
</organism>
<proteinExistence type="predicted"/>
<evidence type="ECO:0000313" key="2">
    <source>
        <dbReference type="EMBL" id="KAF8439015.1"/>
    </source>
</evidence>
<keyword evidence="1" id="KW-1133">Transmembrane helix</keyword>
<sequence>MHPSHILRQSSSGDSFSSRYWHNQPGRTKVVIATTALIAATTLAYYWGYQDVDKRQIERERVAALANTGEKRR</sequence>
<gene>
    <name evidence="2" type="ORF">L210DRAFT_940709</name>
</gene>
<reference evidence="2" key="1">
    <citation type="submission" date="2019-10" db="EMBL/GenBank/DDBJ databases">
        <authorList>
            <consortium name="DOE Joint Genome Institute"/>
            <person name="Kuo A."/>
            <person name="Miyauchi S."/>
            <person name="Kiss E."/>
            <person name="Drula E."/>
            <person name="Kohler A."/>
            <person name="Sanchez-Garcia M."/>
            <person name="Andreopoulos B."/>
            <person name="Barry K.W."/>
            <person name="Bonito G."/>
            <person name="Buee M."/>
            <person name="Carver A."/>
            <person name="Chen C."/>
            <person name="Cichocki N."/>
            <person name="Clum A."/>
            <person name="Culley D."/>
            <person name="Crous P.W."/>
            <person name="Fauchery L."/>
            <person name="Girlanda M."/>
            <person name="Hayes R."/>
            <person name="Keri Z."/>
            <person name="LaButti K."/>
            <person name="Lipzen A."/>
            <person name="Lombard V."/>
            <person name="Magnuson J."/>
            <person name="Maillard F."/>
            <person name="Morin E."/>
            <person name="Murat C."/>
            <person name="Nolan M."/>
            <person name="Ohm R."/>
            <person name="Pangilinan J."/>
            <person name="Pereira M."/>
            <person name="Perotto S."/>
            <person name="Peter M."/>
            <person name="Riley R."/>
            <person name="Sitrit Y."/>
            <person name="Stielow B."/>
            <person name="Szollosi G."/>
            <person name="Zifcakova L."/>
            <person name="Stursova M."/>
            <person name="Spatafora J.W."/>
            <person name="Tedersoo L."/>
            <person name="Vaario L.-M."/>
            <person name="Yamada A."/>
            <person name="Yan M."/>
            <person name="Wang P."/>
            <person name="Xu J."/>
            <person name="Bruns T."/>
            <person name="Baldrian P."/>
            <person name="Vilgalys R."/>
            <person name="Henrissat B."/>
            <person name="Grigoriev I.V."/>
            <person name="Hibbett D."/>
            <person name="Nagy L.G."/>
            <person name="Martin F.M."/>
        </authorList>
    </citation>
    <scope>NUCLEOTIDE SEQUENCE</scope>
    <source>
        <strain evidence="2">BED1</strain>
    </source>
</reference>
<name>A0AAD4GEB7_BOLED</name>
<evidence type="ECO:0000256" key="1">
    <source>
        <dbReference type="SAM" id="Phobius"/>
    </source>
</evidence>
<protein>
    <submittedName>
        <fullName evidence="2">Uncharacterized protein</fullName>
    </submittedName>
</protein>
<keyword evidence="1" id="KW-0472">Membrane</keyword>
<accession>A0AAD4GEB7</accession>
<feature type="transmembrane region" description="Helical" evidence="1">
    <location>
        <begin position="30"/>
        <end position="49"/>
    </location>
</feature>
<evidence type="ECO:0000313" key="3">
    <source>
        <dbReference type="Proteomes" id="UP001194468"/>
    </source>
</evidence>
<keyword evidence="3" id="KW-1185">Reference proteome</keyword>
<dbReference type="AlphaFoldDB" id="A0AAD4GEB7"/>
<dbReference type="Proteomes" id="UP001194468">
    <property type="component" value="Unassembled WGS sequence"/>
</dbReference>
<keyword evidence="1" id="KW-0812">Transmembrane</keyword>
<dbReference type="EMBL" id="WHUW01000015">
    <property type="protein sequence ID" value="KAF8439015.1"/>
    <property type="molecule type" value="Genomic_DNA"/>
</dbReference>